<comment type="similarity">
    <text evidence="5">Belongs to the Rap family.</text>
</comment>
<evidence type="ECO:0000256" key="5">
    <source>
        <dbReference type="ARBA" id="ARBA00038253"/>
    </source>
</evidence>
<evidence type="ECO:0000256" key="2">
    <source>
        <dbReference type="ARBA" id="ARBA00022490"/>
    </source>
</evidence>
<keyword evidence="6" id="KW-1133">Transmembrane helix</keyword>
<keyword evidence="6" id="KW-0812">Transmembrane</keyword>
<keyword evidence="9" id="KW-1185">Reference proteome</keyword>
<gene>
    <name evidence="8" type="ORF">AWE51_18860</name>
</gene>
<dbReference type="Pfam" id="PF12833">
    <property type="entry name" value="HTH_18"/>
    <property type="match status" value="1"/>
</dbReference>
<evidence type="ECO:0000313" key="9">
    <source>
        <dbReference type="Proteomes" id="UP000076715"/>
    </source>
</evidence>
<organism evidence="8 9">
    <name type="scientific">Aquimarina aggregata</name>
    <dbReference type="NCBI Taxonomy" id="1642818"/>
    <lineage>
        <taxon>Bacteria</taxon>
        <taxon>Pseudomonadati</taxon>
        <taxon>Bacteroidota</taxon>
        <taxon>Flavobacteriia</taxon>
        <taxon>Flavobacteriales</taxon>
        <taxon>Flavobacteriaceae</taxon>
        <taxon>Aquimarina</taxon>
    </lineage>
</organism>
<dbReference type="EMBL" id="LQRT01000060">
    <property type="protein sequence ID" value="KZS38108.1"/>
    <property type="molecule type" value="Genomic_DNA"/>
</dbReference>
<dbReference type="Gene3D" id="1.25.40.10">
    <property type="entry name" value="Tetratricopeptide repeat domain"/>
    <property type="match status" value="2"/>
</dbReference>
<dbReference type="SMART" id="SM00342">
    <property type="entry name" value="HTH_ARAC"/>
    <property type="match status" value="1"/>
</dbReference>
<proteinExistence type="inferred from homology"/>
<feature type="transmembrane region" description="Helical" evidence="6">
    <location>
        <begin position="384"/>
        <end position="404"/>
    </location>
</feature>
<sequence>MKIKELNFCLIVFFFCCLIINSQENNQVVQDSLKKFTYQDLYDAYKLSSKDTVKSLVYLNAFLEKGIRDKNKIKIAQAYSFLHFYQKNETTKLEMLDKAIHLSKYSEHNFFPTVPYSFKGGHFYKKGDYKKSLDNYLLALKFAHKTGNTEYIYITKHNIGEIKAKIGFYDEALLVLKECYEYEKDKKSKDIYSYLSSIVILSETYTKANKIDSSSIFINKGIKLAKENSKEIYNRLILNAGVNLFYSNNYDKAYDSIHKSITFLKGIDDKSFLITGHFYLGEIELDKGNEEEAMIHFKKVDSIHEITKNPSEKIRKTYEHLIKYTKSKGEFNKELVYIEKLLKFDSLTKINNTYIEEKMNKEYSTLELLFEKDKIIGGLENKNFTMLIIVIFLTVLLAIGLFLFNYDRHKINQENFEEFLNANSLDNAQKSENAKVSKEDYVFKIPKEIVNRVLHDLINFEEKECFLKPDITCVFLAKDFETNPKYLSKIIHHYRQKNFNTYINDLRIDYIISKLNEDKTLRQYTIKAISESCGFNTRDAFSKSFYKKTGVYPSYFIKRIEDNDEPT</sequence>
<evidence type="ECO:0000259" key="7">
    <source>
        <dbReference type="PROSITE" id="PS01124"/>
    </source>
</evidence>
<dbReference type="SUPFAM" id="SSF48452">
    <property type="entry name" value="TPR-like"/>
    <property type="match status" value="1"/>
</dbReference>
<dbReference type="InterPro" id="IPR011990">
    <property type="entry name" value="TPR-like_helical_dom_sf"/>
</dbReference>
<accession>A0A162WHN5</accession>
<dbReference type="STRING" id="1642818.AWE51_18860"/>
<dbReference type="PANTHER" id="PTHR46630:SF1">
    <property type="entry name" value="TETRATRICOPEPTIDE REPEAT PROTEIN 29"/>
    <property type="match status" value="1"/>
</dbReference>
<evidence type="ECO:0000256" key="3">
    <source>
        <dbReference type="ARBA" id="ARBA00022737"/>
    </source>
</evidence>
<keyword evidence="3" id="KW-0677">Repeat</keyword>
<dbReference type="GO" id="GO:0043565">
    <property type="term" value="F:sequence-specific DNA binding"/>
    <property type="evidence" value="ECO:0007669"/>
    <property type="project" value="InterPro"/>
</dbReference>
<dbReference type="GO" id="GO:0005737">
    <property type="term" value="C:cytoplasm"/>
    <property type="evidence" value="ECO:0007669"/>
    <property type="project" value="UniProtKB-SubCell"/>
</dbReference>
<keyword evidence="4" id="KW-0802">TPR repeat</keyword>
<feature type="domain" description="HTH araC/xylS-type" evidence="7">
    <location>
        <begin position="451"/>
        <end position="559"/>
    </location>
</feature>
<dbReference type="Proteomes" id="UP000076715">
    <property type="component" value="Unassembled WGS sequence"/>
</dbReference>
<dbReference type="OrthoDB" id="5295174at2"/>
<dbReference type="InterPro" id="IPR018060">
    <property type="entry name" value="HTH_AraC"/>
</dbReference>
<evidence type="ECO:0000313" key="8">
    <source>
        <dbReference type="EMBL" id="KZS38108.1"/>
    </source>
</evidence>
<dbReference type="PANTHER" id="PTHR46630">
    <property type="entry name" value="TETRATRICOPEPTIDE REPEAT PROTEIN 29"/>
    <property type="match status" value="1"/>
</dbReference>
<name>A0A162WHN5_9FLAO</name>
<dbReference type="GO" id="GO:0003700">
    <property type="term" value="F:DNA-binding transcription factor activity"/>
    <property type="evidence" value="ECO:0007669"/>
    <property type="project" value="InterPro"/>
</dbReference>
<keyword evidence="2" id="KW-0963">Cytoplasm</keyword>
<dbReference type="Gene3D" id="1.10.10.60">
    <property type="entry name" value="Homeodomain-like"/>
    <property type="match status" value="2"/>
</dbReference>
<comment type="subcellular location">
    <subcellularLocation>
        <location evidence="1">Cytoplasm</location>
    </subcellularLocation>
</comment>
<dbReference type="InterPro" id="IPR051476">
    <property type="entry name" value="Bac_ResReg_Asp_Phosphatase"/>
</dbReference>
<comment type="caution">
    <text evidence="8">The sequence shown here is derived from an EMBL/GenBank/DDBJ whole genome shotgun (WGS) entry which is preliminary data.</text>
</comment>
<evidence type="ECO:0000256" key="1">
    <source>
        <dbReference type="ARBA" id="ARBA00004496"/>
    </source>
</evidence>
<evidence type="ECO:0000256" key="6">
    <source>
        <dbReference type="SAM" id="Phobius"/>
    </source>
</evidence>
<reference evidence="8 9" key="1">
    <citation type="submission" date="2016-01" db="EMBL/GenBank/DDBJ databases">
        <title>The draft genome sequence of Aquimarina sp. RZW4-3-2.</title>
        <authorList>
            <person name="Wang Y."/>
        </authorList>
    </citation>
    <scope>NUCLEOTIDE SEQUENCE [LARGE SCALE GENOMIC DNA]</scope>
    <source>
        <strain evidence="8 9">RZW4-3-2</strain>
    </source>
</reference>
<dbReference type="PROSITE" id="PS01124">
    <property type="entry name" value="HTH_ARAC_FAMILY_2"/>
    <property type="match status" value="1"/>
</dbReference>
<dbReference type="AlphaFoldDB" id="A0A162WHN5"/>
<protein>
    <recommendedName>
        <fullName evidence="7">HTH araC/xylS-type domain-containing protein</fullName>
    </recommendedName>
</protein>
<dbReference type="RefSeq" id="WP_066320001.1">
    <property type="nucleotide sequence ID" value="NZ_LQRT01000060.1"/>
</dbReference>
<keyword evidence="6" id="KW-0472">Membrane</keyword>
<evidence type="ECO:0000256" key="4">
    <source>
        <dbReference type="ARBA" id="ARBA00022803"/>
    </source>
</evidence>